<dbReference type="GO" id="GO:0009653">
    <property type="term" value="P:anatomical structure morphogenesis"/>
    <property type="evidence" value="ECO:0000318"/>
    <property type="project" value="GO_Central"/>
</dbReference>
<evidence type="ECO:0000256" key="2">
    <source>
        <dbReference type="SAM" id="Phobius"/>
    </source>
</evidence>
<feature type="region of interest" description="Disordered" evidence="1">
    <location>
        <begin position="923"/>
        <end position="993"/>
    </location>
</feature>
<evidence type="ECO:0000313" key="4">
    <source>
        <dbReference type="EnsemblMetazoa" id="PPA29337.1"/>
    </source>
</evidence>
<dbReference type="EnsemblMetazoa" id="PPA29337.1">
    <property type="protein sequence ID" value="PPA29337.1"/>
    <property type="gene ID" value="WBGene00118891"/>
</dbReference>
<keyword evidence="3" id="KW-0732">Signal</keyword>
<keyword evidence="5" id="KW-1185">Reference proteome</keyword>
<dbReference type="Proteomes" id="UP000005239">
    <property type="component" value="Unassembled WGS sequence"/>
</dbReference>
<keyword evidence="2" id="KW-0812">Transmembrane</keyword>
<dbReference type="Pfam" id="PF00024">
    <property type="entry name" value="PAN_1"/>
    <property type="match status" value="4"/>
</dbReference>
<feature type="region of interest" description="Disordered" evidence="1">
    <location>
        <begin position="803"/>
        <end position="826"/>
    </location>
</feature>
<dbReference type="Pfam" id="PF00100">
    <property type="entry name" value="Zona_pellucida"/>
    <property type="match status" value="1"/>
</dbReference>
<feature type="region of interest" description="Disordered" evidence="1">
    <location>
        <begin position="398"/>
        <end position="495"/>
    </location>
</feature>
<feature type="compositionally biased region" description="Basic and acidic residues" evidence="1">
    <location>
        <begin position="949"/>
        <end position="960"/>
    </location>
</feature>
<feature type="signal peptide" evidence="3">
    <location>
        <begin position="1"/>
        <end position="20"/>
    </location>
</feature>
<dbReference type="SUPFAM" id="SSF57414">
    <property type="entry name" value="Hairpin loop containing domain-like"/>
    <property type="match status" value="4"/>
</dbReference>
<feature type="compositionally biased region" description="Low complexity" evidence="1">
    <location>
        <begin position="923"/>
        <end position="946"/>
    </location>
</feature>
<gene>
    <name evidence="4" type="primary">WBGene00118891</name>
</gene>
<dbReference type="CDD" id="cd01099">
    <property type="entry name" value="PAN_AP_HGF"/>
    <property type="match status" value="3"/>
</dbReference>
<keyword evidence="2" id="KW-0472">Membrane</keyword>
<dbReference type="PROSITE" id="PS51034">
    <property type="entry name" value="ZP_2"/>
    <property type="match status" value="1"/>
</dbReference>
<accession>A0A2A6CKS7</accession>
<dbReference type="PANTHER" id="PTHR47327">
    <property type="entry name" value="FI18240P1-RELATED"/>
    <property type="match status" value="1"/>
</dbReference>
<feature type="compositionally biased region" description="Basic and acidic residues" evidence="1">
    <location>
        <begin position="471"/>
        <end position="484"/>
    </location>
</feature>
<feature type="compositionally biased region" description="Basic and acidic residues" evidence="1">
    <location>
        <begin position="452"/>
        <end position="463"/>
    </location>
</feature>
<feature type="chain" id="PRO_5043758429" evidence="3">
    <location>
        <begin position="21"/>
        <end position="1122"/>
    </location>
</feature>
<feature type="transmembrane region" description="Helical" evidence="2">
    <location>
        <begin position="875"/>
        <end position="894"/>
    </location>
</feature>
<reference evidence="5" key="1">
    <citation type="journal article" date="2008" name="Nat. Genet.">
        <title>The Pristionchus pacificus genome provides a unique perspective on nematode lifestyle and parasitism.</title>
        <authorList>
            <person name="Dieterich C."/>
            <person name="Clifton S.W."/>
            <person name="Schuster L.N."/>
            <person name="Chinwalla A."/>
            <person name="Delehaunty K."/>
            <person name="Dinkelacker I."/>
            <person name="Fulton L."/>
            <person name="Fulton R."/>
            <person name="Godfrey J."/>
            <person name="Minx P."/>
            <person name="Mitreva M."/>
            <person name="Roeseler W."/>
            <person name="Tian H."/>
            <person name="Witte H."/>
            <person name="Yang S.P."/>
            <person name="Wilson R.K."/>
            <person name="Sommer R.J."/>
        </authorList>
    </citation>
    <scope>NUCLEOTIDE SEQUENCE [LARGE SCALE GENOMIC DNA]</scope>
    <source>
        <strain evidence="5">PS312</strain>
    </source>
</reference>
<dbReference type="InterPro" id="IPR052774">
    <property type="entry name" value="Celegans_DevNeuronal_Protein"/>
</dbReference>
<evidence type="ECO:0000313" key="5">
    <source>
        <dbReference type="Proteomes" id="UP000005239"/>
    </source>
</evidence>
<accession>A0A8R1UJY1</accession>
<dbReference type="InterPro" id="IPR055355">
    <property type="entry name" value="ZP-C"/>
</dbReference>
<evidence type="ECO:0000256" key="3">
    <source>
        <dbReference type="SAM" id="SignalP"/>
    </source>
</evidence>
<dbReference type="InterPro" id="IPR003609">
    <property type="entry name" value="Pan_app"/>
</dbReference>
<dbReference type="OrthoDB" id="5775605at2759"/>
<reference evidence="4" key="2">
    <citation type="submission" date="2022-06" db="UniProtKB">
        <authorList>
            <consortium name="EnsemblMetazoa"/>
        </authorList>
    </citation>
    <scope>IDENTIFICATION</scope>
    <source>
        <strain evidence="4">PS312</strain>
    </source>
</reference>
<dbReference type="SMART" id="SM00241">
    <property type="entry name" value="ZP"/>
    <property type="match status" value="1"/>
</dbReference>
<feature type="compositionally biased region" description="Basic and acidic residues" evidence="1">
    <location>
        <begin position="971"/>
        <end position="983"/>
    </location>
</feature>
<dbReference type="SMART" id="SM00473">
    <property type="entry name" value="PAN_AP"/>
    <property type="match status" value="4"/>
</dbReference>
<feature type="compositionally biased region" description="Low complexity" evidence="1">
    <location>
        <begin position="408"/>
        <end position="429"/>
    </location>
</feature>
<organism evidence="4 5">
    <name type="scientific">Pristionchus pacificus</name>
    <name type="common">Parasitic nematode worm</name>
    <dbReference type="NCBI Taxonomy" id="54126"/>
    <lineage>
        <taxon>Eukaryota</taxon>
        <taxon>Metazoa</taxon>
        <taxon>Ecdysozoa</taxon>
        <taxon>Nematoda</taxon>
        <taxon>Chromadorea</taxon>
        <taxon>Rhabditida</taxon>
        <taxon>Rhabditina</taxon>
        <taxon>Diplogasteromorpha</taxon>
        <taxon>Diplogasteroidea</taxon>
        <taxon>Neodiplogasteridae</taxon>
        <taxon>Pristionchus</taxon>
    </lineage>
</organism>
<keyword evidence="2" id="KW-1133">Transmembrane helix</keyword>
<name>A0A2A6CKS7_PRIPA</name>
<dbReference type="PANTHER" id="PTHR47327:SF18">
    <property type="entry name" value="PAN DOMAIN PROTEIN"/>
    <property type="match status" value="1"/>
</dbReference>
<proteinExistence type="predicted"/>
<evidence type="ECO:0000256" key="1">
    <source>
        <dbReference type="SAM" id="MobiDB-lite"/>
    </source>
</evidence>
<feature type="compositionally biased region" description="Pro residues" evidence="1">
    <location>
        <begin position="435"/>
        <end position="444"/>
    </location>
</feature>
<dbReference type="PROSITE" id="PS50948">
    <property type="entry name" value="PAN"/>
    <property type="match status" value="4"/>
</dbReference>
<dbReference type="Gene3D" id="3.50.4.10">
    <property type="entry name" value="Hepatocyte Growth Factor"/>
    <property type="match status" value="4"/>
</dbReference>
<sequence length="1122" mass="124962">MGALPLLIMSLLASNRLAYGISCPSGEASTYLRSEGMRLMEMSKATITEVTLNACARACNEDQKMTRCESFEYDPRNQECALHSASGQPFGPSVLTRAEKERAFFQQICLPEANLCPTPYAFERFPQHMLMGNSLEVVTVQGGLAECLGLCLDATSQFGIQCRSVVFYYKSNECILNRETRLTVPQLFGPIKDDTLVDYFENNCFDVVCKAGRSGVHWLKSEEFAIGHDKDVIIESMTHEECRKLCIDNGVAGENFPCKAYVFSPSKEECHLSAESGLQKKKADGFELSPISSGEYYEKMCLRSAFQCKEGSFEVVPNRQLINATIRVIDTSNINTCLEACLNEQETCSSVTFNYELDECYLHAESQYTKPENLIDGFMVDYFDKICDYLPDLLHITGPPGTAPPPAATLSSTSTDSSSDTFPTLTSDSATRFTAPPPPPPDPPTANSIDGRPSHDEHAESPFERNQSPTPKEDHSLQKQRDGRLSPTPEELDNSVIEPSGVYEETLGVFSASPEKVKAHMTTECRLSGISLIVEFEKSTSGAIFVQEAFSSCKVLFNESDSATLHIPYPRSDEPNPKCPGQEIRPGFWSFLIVVQRNDLNAPSLMTSNDRVFNVTCDYSAIEEEAQFLQPEESSTQLSSSPQQKIRMSILKDDVPVSNVGLGEEVELRWTVREEELDKEETKLGYFINECIAERIGGAAPEPEPLKLIHNGCPEENVRNRLMRYPVVKTSNGFSTKMKVFRFDGSRKVRIRCTVDVCVETCPPVLCESEANADGTTDDIQSFGRKKRQSLTELGSMMRRLRPEFGRTPPKKLAPTKRQRPRRSITSGTISIIDREATPFLEDGEILTNGIVGATETERLSSLDPSAFCLSRTHLFSSLAVLIVLSIGQLLVLINCARRRLGGRSSAASECSSGATSYVSASSSAYHPSSLSSVSSRATTDSTASSPHPFDRHPKEEMHHQLIRTHAPATSKEHRPAYDHPREPQPPPHRRRSRCHLPLHCELLEMLIRSDESATDLILDTLQISSLELLVPHDDYQWSEERVNGGYLRYFLIFCIPKVVNWRISFTPHNKPSLYPKMLLSLDSAAPTRSCGIQIIWTIEMIPTDIVNAEEMNMAGRKMRTA</sequence>
<feature type="compositionally biased region" description="Basic residues" evidence="1">
    <location>
        <begin position="814"/>
        <end position="823"/>
    </location>
</feature>
<dbReference type="InterPro" id="IPR001507">
    <property type="entry name" value="ZP_dom"/>
</dbReference>
<protein>
    <submittedName>
        <fullName evidence="4">Cutl-17</fullName>
    </submittedName>
</protein>
<dbReference type="AlphaFoldDB" id="A0A2A6CKS7"/>